<comment type="caution">
    <text evidence="2">The sequence shown here is derived from an EMBL/GenBank/DDBJ whole genome shotgun (WGS) entry which is preliminary data.</text>
</comment>
<feature type="compositionally biased region" description="Low complexity" evidence="1">
    <location>
        <begin position="263"/>
        <end position="286"/>
    </location>
</feature>
<feature type="compositionally biased region" description="Polar residues" evidence="1">
    <location>
        <begin position="496"/>
        <end position="508"/>
    </location>
</feature>
<sequence>MDIARTVPSSRAIALYAFDSPKSPKTTSTSSRGRTKADHDVNPPSKPSTPFSRGKSRAGRTSTSTTTSTSSTPAPSSNSSGNDTTTTTAAADTKKPGGLLKLDIPRTGSDTGTSIGAVAAAGRHEMSGPAHILTRTAPAVVTTTTPTSATKSPTSPTDSTHTHIHRLSTLFTSGRCNSLPSRIDFLNSPTSPVSPTSVPPTLPDLNVPLTLDFAAELERSLSIGSKIEPLRGVAPKETVVTIKDAEPETPPAIAPVTPAVVPVSTTEPAPAKTTAIKTTTTTSTAPIIPPKSPAREPLPRRKSMIDRPRSWMPGSSTTTVIYDAKETAEDRRTRKLSKPNHAGGALEAAAQETTKELQRPKTASVESFADYAKRSWITTSRSPSPPAKKLEKQSPVEGHSEGRRTSKGLLGLGSRKDKSGGVSGSATGAGGGDADAGRPQESSRSRALQRASTFVARMKQRPQSVFSKSSSSTSVSASSVNSSKSSDIDSNASSVPDTSASGTKSVDQPTPTTTTTKLVQAKDAKHDVSSNNSDAPSTTRNSSLDTTVTAATSENASQSTADTSITMPHPSSGDPLWSTFRTLDSEFSKFVAKNSTPMRMNVVRSTLVPFLRSTSHHPSNSNTKQLSPEDFDRRATILNKWWNGLLDMLDAGQSRLERNAFAVSMGTGSATSPPPTLGTNLQPVAGVDRPTLLETITIIMMRPEWRACTSSFQPLAQRSPEERVRARSSTQSTADDTELSAIEFVAQSAEHNVRTMFVNSLTRQMALVVDKMSLRHAPLSLVNWSGKACAYAFFFVPGIADVLVRLWQLNSDLLRRTSDEFGLPRRSKGESEDIVALFPPHLGKLGWTSVKTLGNKLRLAAKLPLNQAKIAWHGPWVSRWRGGDTDLFYIFCKYYHILAADFMPEGLPLVEKARAPAFVLVHAQLLSTLDGAIHRQASMDALLGPPIADSLHGTDATMTGATGLSLPSNVLKGMDENRLVALLKDMLSEKSVVGSEIRHSFAESFMAVMVAATKRTSRYEHAACFMLCDFLQEALTAVDSYQSNQNNSVATSPIQESMPTTFDTPSSFVNYIDWAFWFEVGKLIMDSNNTMSEIRIISFIYSVWDAIVADPTRKEKLCCEWLLSEETFERFFNHWCPMVRAYYMRLLCWRVCRDTGSVNELDNKIFLLVAQRLRTVWSHYLWLWQTAEAEGRMPPSTAPCLPTPGKRFLIIRSEVQPSQTPLYLGFDSFTSSFPGMDGASDYQFTNTDNRASMRVEETSKKRWSLLGKVLSFTASQAQQPNGAPNGKRTWDEELEQARRETAAAAAARAGPVPPPKQNSSMNAKPSSDSASSTGSAPVYDAATFVFRFALTWQGNMVGPQRDMVLYRPRLPAPAQSRVLTRAIVSDGSPNDEVYSPGSHLIKPGLPPVTRRYSGQSETGLINHVRNARPLSIEASPAPPERNPNRRRSTSINLAILHGVGESDDDGPLVKTRSAASMQDGSPFARARSPPPTGFDSEVSRLNLAVRAVKPVGIYASGAVYTGRALAEWSLVVSECNSFVDRRRDEGVLGLRDVEVPNLGVEGMGLKRGG</sequence>
<reference evidence="2" key="2">
    <citation type="submission" date="2023-07" db="EMBL/GenBank/DDBJ databases">
        <authorList>
            <consortium name="Lawrence Berkeley National Laboratory"/>
            <person name="Haridas S."/>
            <person name="Hensen N."/>
            <person name="Bonometti L."/>
            <person name="Westerberg I."/>
            <person name="Brannstrom I.O."/>
            <person name="Guillou S."/>
            <person name="Cros-Aarteil S."/>
            <person name="Calhoun S."/>
            <person name="Kuo A."/>
            <person name="Mondo S."/>
            <person name="Pangilinan J."/>
            <person name="Riley R."/>
            <person name="LaButti K."/>
            <person name="Andreopoulos B."/>
            <person name="Lipzen A."/>
            <person name="Chen C."/>
            <person name="Yanf M."/>
            <person name="Daum C."/>
            <person name="Ng V."/>
            <person name="Clum A."/>
            <person name="Steindorff A."/>
            <person name="Ohm R."/>
            <person name="Martin F."/>
            <person name="Silar P."/>
            <person name="Natvig D."/>
            <person name="Lalanne C."/>
            <person name="Gautier V."/>
            <person name="Ament-velasquez S.L."/>
            <person name="Kruys A."/>
            <person name="Hutchinson M.I."/>
            <person name="Powell A.J."/>
            <person name="Barry K."/>
            <person name="Miller A.N."/>
            <person name="Grigoriev I.V."/>
            <person name="Debuchy R."/>
            <person name="Gladieux P."/>
            <person name="Thoren M.H."/>
            <person name="Johannesson H."/>
        </authorList>
    </citation>
    <scope>NUCLEOTIDE SEQUENCE</scope>
    <source>
        <strain evidence="2">FGSC 1904</strain>
    </source>
</reference>
<evidence type="ECO:0000313" key="2">
    <source>
        <dbReference type="EMBL" id="KAK3395962.1"/>
    </source>
</evidence>
<protein>
    <submittedName>
        <fullName evidence="2">Uncharacterized protein</fullName>
    </submittedName>
</protein>
<feature type="compositionally biased region" description="Basic and acidic residues" evidence="1">
    <location>
        <begin position="388"/>
        <end position="404"/>
    </location>
</feature>
<feature type="region of interest" description="Disordered" evidence="1">
    <location>
        <begin position="1425"/>
        <end position="1447"/>
    </location>
</feature>
<dbReference type="Proteomes" id="UP001281003">
    <property type="component" value="Unassembled WGS sequence"/>
</dbReference>
<feature type="region of interest" description="Disordered" evidence="1">
    <location>
        <begin position="1"/>
        <end position="112"/>
    </location>
</feature>
<feature type="compositionally biased region" description="Polar residues" evidence="1">
    <location>
        <begin position="529"/>
        <end position="566"/>
    </location>
</feature>
<dbReference type="Pfam" id="PF08578">
    <property type="entry name" value="DUF1765"/>
    <property type="match status" value="1"/>
</dbReference>
<name>A0AAE0U9N9_SORBR</name>
<feature type="compositionally biased region" description="Low complexity" evidence="1">
    <location>
        <begin position="59"/>
        <end position="91"/>
    </location>
</feature>
<accession>A0AAE0U9N9</accession>
<reference evidence="2" key="1">
    <citation type="journal article" date="2023" name="Mol. Phylogenet. Evol.">
        <title>Genome-scale phylogeny and comparative genomics of the fungal order Sordariales.</title>
        <authorList>
            <person name="Hensen N."/>
            <person name="Bonometti L."/>
            <person name="Westerberg I."/>
            <person name="Brannstrom I.O."/>
            <person name="Guillou S."/>
            <person name="Cros-Aarteil S."/>
            <person name="Calhoun S."/>
            <person name="Haridas S."/>
            <person name="Kuo A."/>
            <person name="Mondo S."/>
            <person name="Pangilinan J."/>
            <person name="Riley R."/>
            <person name="LaButti K."/>
            <person name="Andreopoulos B."/>
            <person name="Lipzen A."/>
            <person name="Chen C."/>
            <person name="Yan M."/>
            <person name="Daum C."/>
            <person name="Ng V."/>
            <person name="Clum A."/>
            <person name="Steindorff A."/>
            <person name="Ohm R.A."/>
            <person name="Martin F."/>
            <person name="Silar P."/>
            <person name="Natvig D.O."/>
            <person name="Lalanne C."/>
            <person name="Gautier V."/>
            <person name="Ament-Velasquez S.L."/>
            <person name="Kruys A."/>
            <person name="Hutchinson M.I."/>
            <person name="Powell A.J."/>
            <person name="Barry K."/>
            <person name="Miller A.N."/>
            <person name="Grigoriev I.V."/>
            <person name="Debuchy R."/>
            <person name="Gladieux P."/>
            <person name="Hiltunen Thoren M."/>
            <person name="Johannesson H."/>
        </authorList>
    </citation>
    <scope>NUCLEOTIDE SEQUENCE</scope>
    <source>
        <strain evidence="2">FGSC 1904</strain>
    </source>
</reference>
<dbReference type="InterPro" id="IPR013887">
    <property type="entry name" value="UPF0592"/>
</dbReference>
<feature type="compositionally biased region" description="Low complexity" evidence="1">
    <location>
        <begin position="464"/>
        <end position="495"/>
    </location>
</feature>
<feature type="compositionally biased region" description="Low complexity" evidence="1">
    <location>
        <begin position="20"/>
        <end position="31"/>
    </location>
</feature>
<evidence type="ECO:0000313" key="3">
    <source>
        <dbReference type="Proteomes" id="UP001281003"/>
    </source>
</evidence>
<feature type="region of interest" description="Disordered" evidence="1">
    <location>
        <begin position="263"/>
        <end position="299"/>
    </location>
</feature>
<organism evidence="2 3">
    <name type="scientific">Sordaria brevicollis</name>
    <dbReference type="NCBI Taxonomy" id="83679"/>
    <lineage>
        <taxon>Eukaryota</taxon>
        <taxon>Fungi</taxon>
        <taxon>Dikarya</taxon>
        <taxon>Ascomycota</taxon>
        <taxon>Pezizomycotina</taxon>
        <taxon>Sordariomycetes</taxon>
        <taxon>Sordariomycetidae</taxon>
        <taxon>Sordariales</taxon>
        <taxon>Sordariaceae</taxon>
        <taxon>Sordaria</taxon>
    </lineage>
</organism>
<evidence type="ECO:0000256" key="1">
    <source>
        <dbReference type="SAM" id="MobiDB-lite"/>
    </source>
</evidence>
<feature type="compositionally biased region" description="Basic and acidic residues" evidence="1">
    <location>
        <begin position="435"/>
        <end position="444"/>
    </location>
</feature>
<feature type="region of interest" description="Disordered" evidence="1">
    <location>
        <begin position="1296"/>
        <end position="1335"/>
    </location>
</feature>
<dbReference type="EMBL" id="JAUTDP010000010">
    <property type="protein sequence ID" value="KAK3395962.1"/>
    <property type="molecule type" value="Genomic_DNA"/>
</dbReference>
<feature type="compositionally biased region" description="Gly residues" evidence="1">
    <location>
        <begin position="421"/>
        <end position="434"/>
    </location>
</feature>
<feature type="region of interest" description="Disordered" evidence="1">
    <location>
        <begin position="1474"/>
        <end position="1494"/>
    </location>
</feature>
<keyword evidence="3" id="KW-1185">Reference proteome</keyword>
<feature type="region of interest" description="Disordered" evidence="1">
    <location>
        <begin position="326"/>
        <end position="573"/>
    </location>
</feature>
<feature type="compositionally biased region" description="Low complexity" evidence="1">
    <location>
        <begin position="1319"/>
        <end position="1335"/>
    </location>
</feature>
<gene>
    <name evidence="2" type="ORF">B0T20DRAFT_359204</name>
</gene>
<proteinExistence type="predicted"/>
<dbReference type="PANTHER" id="PTHR37988:SF1">
    <property type="entry name" value="UPF0592 MEMBRANE PROTEIN C7D4.03C"/>
    <property type="match status" value="1"/>
</dbReference>
<dbReference type="PANTHER" id="PTHR37988">
    <property type="entry name" value="UPF0592 MEMBRANE PROTEIN C7D4.03C"/>
    <property type="match status" value="1"/>
</dbReference>